<evidence type="ECO:0000313" key="2">
    <source>
        <dbReference type="EMBL" id="AOH56336.1"/>
    </source>
</evidence>
<protein>
    <recommendedName>
        <fullName evidence="1">N-acetyltransferase domain-containing protein</fullName>
    </recommendedName>
</protein>
<dbReference type="PANTHER" id="PTHR31143">
    <property type="match status" value="1"/>
</dbReference>
<dbReference type="Gene3D" id="3.40.630.110">
    <property type="entry name" value="GNAT acetyltransferase-like"/>
    <property type="match status" value="1"/>
</dbReference>
<dbReference type="EMBL" id="CP017080">
    <property type="protein sequence ID" value="AOH56336.1"/>
    <property type="molecule type" value="Genomic_DNA"/>
</dbReference>
<dbReference type="RefSeq" id="WP_064465659.1">
    <property type="nucleotide sequence ID" value="NZ_CP017080.1"/>
</dbReference>
<dbReference type="PANTHER" id="PTHR31143:SF2">
    <property type="entry name" value="FR47-LIKE DOMAIN-CONTAINING PROTEIN-RELATED"/>
    <property type="match status" value="1"/>
</dbReference>
<dbReference type="KEGG" id="bmur:ABE28_018375"/>
<dbReference type="GO" id="GO:0016747">
    <property type="term" value="F:acyltransferase activity, transferring groups other than amino-acyl groups"/>
    <property type="evidence" value="ECO:0007669"/>
    <property type="project" value="InterPro"/>
</dbReference>
<reference evidence="2 3" key="1">
    <citation type="submission" date="2016-08" db="EMBL/GenBank/DDBJ databases">
        <title>Complete genome sequence of Bacillus muralis G25-68, a strain with toxicity to nematodes.</title>
        <authorList>
            <person name="Zheng Z."/>
        </authorList>
    </citation>
    <scope>NUCLEOTIDE SEQUENCE [LARGE SCALE GENOMIC DNA]</scope>
    <source>
        <strain evidence="2 3">G25-68</strain>
    </source>
</reference>
<feature type="domain" description="N-acetyltransferase" evidence="1">
    <location>
        <begin position="135"/>
        <end position="263"/>
    </location>
</feature>
<dbReference type="OrthoDB" id="7054616at2"/>
<dbReference type="SUPFAM" id="SSF55729">
    <property type="entry name" value="Acyl-CoA N-acyltransferases (Nat)"/>
    <property type="match status" value="1"/>
</dbReference>
<dbReference type="InterPro" id="IPR042573">
    <property type="entry name" value="GNAT_acetyltra_N"/>
</dbReference>
<evidence type="ECO:0000313" key="3">
    <source>
        <dbReference type="Proteomes" id="UP000077926"/>
    </source>
</evidence>
<organism evidence="2 3">
    <name type="scientific">Peribacillus muralis</name>
    <dbReference type="NCBI Taxonomy" id="264697"/>
    <lineage>
        <taxon>Bacteria</taxon>
        <taxon>Bacillati</taxon>
        <taxon>Bacillota</taxon>
        <taxon>Bacilli</taxon>
        <taxon>Bacillales</taxon>
        <taxon>Bacillaceae</taxon>
        <taxon>Peribacillus</taxon>
    </lineage>
</organism>
<dbReference type="Pfam" id="PF12746">
    <property type="entry name" value="GNAT_acetyltran"/>
    <property type="match status" value="1"/>
</dbReference>
<dbReference type="STRING" id="264697.ABE28_018375"/>
<dbReference type="InterPro" id="IPR000182">
    <property type="entry name" value="GNAT_dom"/>
</dbReference>
<name>A0A1B3XT02_9BACI</name>
<keyword evidence="3" id="KW-1185">Reference proteome</keyword>
<proteinExistence type="predicted"/>
<gene>
    <name evidence="2" type="ORF">ABE28_018375</name>
</gene>
<sequence>MQELEKKEFERLLPYLYKRKERCPTFVFAVLERFIPGFVFADDLNSPKTIFVGTDSGLYFVGGPISNVAFNKHFLKFCSSKLKEGRRFTLFSGSGGWDGLISDCFRLELKQSSRYSFTFHPEEYGVKEVQLQEPFTVSRLDEATIRSSHEFNLEYYERFWGSAGHFLDKGFGYSVIDGETALAGECTSIFRGKVYAEIDIYVDAEYRGMGVAKKAAQAFIDHCLKNEMIPCWDCNVENLASRKLADRLGFREPSSYSIFVKNQ</sequence>
<accession>A0A1B3XT02</accession>
<dbReference type="PROSITE" id="PS51186">
    <property type="entry name" value="GNAT"/>
    <property type="match status" value="1"/>
</dbReference>
<dbReference type="InterPro" id="IPR016181">
    <property type="entry name" value="Acyl_CoA_acyltransferase"/>
</dbReference>
<dbReference type="CDD" id="cd04301">
    <property type="entry name" value="NAT_SF"/>
    <property type="match status" value="1"/>
</dbReference>
<dbReference type="Proteomes" id="UP000077926">
    <property type="component" value="Chromosome"/>
</dbReference>
<dbReference type="AlphaFoldDB" id="A0A1B3XT02"/>
<dbReference type="InterPro" id="IPR027365">
    <property type="entry name" value="GNAT_acetyltra_YdfB-like"/>
</dbReference>
<evidence type="ECO:0000259" key="1">
    <source>
        <dbReference type="PROSITE" id="PS51186"/>
    </source>
</evidence>
<dbReference type="Gene3D" id="3.40.630.30">
    <property type="match status" value="1"/>
</dbReference>